<name>A0A150KKX1_9BACI</name>
<dbReference type="InterPro" id="IPR003848">
    <property type="entry name" value="DUF218"/>
</dbReference>
<dbReference type="PANTHER" id="PTHR30336">
    <property type="entry name" value="INNER MEMBRANE PROTEIN, PROBABLE PERMEASE"/>
    <property type="match status" value="1"/>
</dbReference>
<dbReference type="InterPro" id="IPR014729">
    <property type="entry name" value="Rossmann-like_a/b/a_fold"/>
</dbReference>
<keyword evidence="3" id="KW-1185">Reference proteome</keyword>
<gene>
    <name evidence="2" type="ORF">B4102_3743</name>
</gene>
<dbReference type="GO" id="GO:0005886">
    <property type="term" value="C:plasma membrane"/>
    <property type="evidence" value="ECO:0007669"/>
    <property type="project" value="TreeGrafter"/>
</dbReference>
<protein>
    <recommendedName>
        <fullName evidence="1">DUF218 domain-containing protein</fullName>
    </recommendedName>
</protein>
<dbReference type="PATRIC" id="fig|46224.3.peg.822"/>
<dbReference type="PANTHER" id="PTHR30336:SF20">
    <property type="entry name" value="DUF218 DOMAIN-CONTAINING PROTEIN"/>
    <property type="match status" value="1"/>
</dbReference>
<proteinExistence type="predicted"/>
<dbReference type="Pfam" id="PF02698">
    <property type="entry name" value="DUF218"/>
    <property type="match status" value="1"/>
</dbReference>
<organism evidence="2 3">
    <name type="scientific">Heyndrickxia sporothermodurans</name>
    <dbReference type="NCBI Taxonomy" id="46224"/>
    <lineage>
        <taxon>Bacteria</taxon>
        <taxon>Bacillati</taxon>
        <taxon>Bacillota</taxon>
        <taxon>Bacilli</taxon>
        <taxon>Bacillales</taxon>
        <taxon>Bacillaceae</taxon>
        <taxon>Heyndrickxia</taxon>
    </lineage>
</organism>
<dbReference type="Gene3D" id="3.40.50.620">
    <property type="entry name" value="HUPs"/>
    <property type="match status" value="1"/>
</dbReference>
<accession>A0A150KKX1</accession>
<dbReference type="EMBL" id="LQYN01000115">
    <property type="protein sequence ID" value="KYC92259.1"/>
    <property type="molecule type" value="Genomic_DNA"/>
</dbReference>
<dbReference type="Proteomes" id="UP000075666">
    <property type="component" value="Unassembled WGS sequence"/>
</dbReference>
<evidence type="ECO:0000259" key="1">
    <source>
        <dbReference type="Pfam" id="PF02698"/>
    </source>
</evidence>
<comment type="caution">
    <text evidence="2">The sequence shown here is derived from an EMBL/GenBank/DDBJ whole genome shotgun (WGS) entry which is preliminary data.</text>
</comment>
<dbReference type="OrthoDB" id="9782395at2"/>
<dbReference type="InterPro" id="IPR051599">
    <property type="entry name" value="Cell_Envelope_Assoc"/>
</dbReference>
<sequence length="199" mass="23074">MRISELDENNLTDELMTRLIYSNISDDKKNGECIFVPGSRSAVQYRLPKAIQLYQKGRAKKILFSGGAIWNNSGLCEALLLKSKAIELGTPDNDILVETLSMHTKENVLASLLVLDREFQLHKIQRLLIVTTFPHMRRMYLNLKTYMPNWIDYSLCPVDNQTSMEDSWFKQPYMRKRVELESKKIIRYVKQGAIIDADI</sequence>
<dbReference type="RefSeq" id="WP_066235293.1">
    <property type="nucleotide sequence ID" value="NZ_LQYN01000115.1"/>
</dbReference>
<dbReference type="AlphaFoldDB" id="A0A150KKX1"/>
<reference evidence="2 3" key="1">
    <citation type="submission" date="2016-01" db="EMBL/GenBank/DDBJ databases">
        <title>Genome Sequences of Twelve Sporeforming Bacillus Species Isolated from Foods.</title>
        <authorList>
            <person name="Berendsen E.M."/>
            <person name="Wells-Bennik M.H."/>
            <person name="Krawcyk A.O."/>
            <person name="De Jong A."/>
            <person name="Holsappel S."/>
            <person name="Eijlander R.T."/>
            <person name="Kuipers O.P."/>
        </authorList>
    </citation>
    <scope>NUCLEOTIDE SEQUENCE [LARGE SCALE GENOMIC DNA]</scope>
    <source>
        <strain evidence="2 3">B4102</strain>
    </source>
</reference>
<evidence type="ECO:0000313" key="3">
    <source>
        <dbReference type="Proteomes" id="UP000075666"/>
    </source>
</evidence>
<evidence type="ECO:0000313" key="2">
    <source>
        <dbReference type="EMBL" id="KYC92259.1"/>
    </source>
</evidence>
<dbReference type="CDD" id="cd06259">
    <property type="entry name" value="YdcF-like"/>
    <property type="match status" value="1"/>
</dbReference>
<feature type="domain" description="DUF218" evidence="1">
    <location>
        <begin position="33"/>
        <end position="146"/>
    </location>
</feature>
<dbReference type="STRING" id="46224.B4102_3743"/>